<keyword evidence="1" id="KW-0472">Membrane</keyword>
<comment type="caution">
    <text evidence="2">The sequence shown here is derived from an EMBL/GenBank/DDBJ whole genome shotgun (WGS) entry which is preliminary data.</text>
</comment>
<keyword evidence="1" id="KW-1133">Transmembrane helix</keyword>
<organism evidence="2 3">
    <name type="scientific">Dyadobacter frigoris</name>
    <dbReference type="NCBI Taxonomy" id="2576211"/>
    <lineage>
        <taxon>Bacteria</taxon>
        <taxon>Pseudomonadati</taxon>
        <taxon>Bacteroidota</taxon>
        <taxon>Cytophagia</taxon>
        <taxon>Cytophagales</taxon>
        <taxon>Spirosomataceae</taxon>
        <taxon>Dyadobacter</taxon>
    </lineage>
</organism>
<dbReference type="EMBL" id="SZVO01000008">
    <property type="protein sequence ID" value="TKT90822.1"/>
    <property type="molecule type" value="Genomic_DNA"/>
</dbReference>
<keyword evidence="3" id="KW-1185">Reference proteome</keyword>
<evidence type="ECO:0000313" key="3">
    <source>
        <dbReference type="Proteomes" id="UP000304900"/>
    </source>
</evidence>
<dbReference type="Proteomes" id="UP000304900">
    <property type="component" value="Unassembled WGS sequence"/>
</dbReference>
<reference evidence="2 3" key="1">
    <citation type="submission" date="2019-05" db="EMBL/GenBank/DDBJ databases">
        <title>Dyadobacter AR-3-8 sp. nov., isolated from arctic soil.</title>
        <authorList>
            <person name="Chaudhary D.K."/>
        </authorList>
    </citation>
    <scope>NUCLEOTIDE SEQUENCE [LARGE SCALE GENOMIC DNA]</scope>
    <source>
        <strain evidence="2 3">AR-3-8</strain>
    </source>
</reference>
<proteinExistence type="predicted"/>
<evidence type="ECO:0000256" key="1">
    <source>
        <dbReference type="SAM" id="Phobius"/>
    </source>
</evidence>
<dbReference type="OrthoDB" id="949038at2"/>
<protein>
    <submittedName>
        <fullName evidence="2">Uncharacterized protein</fullName>
    </submittedName>
</protein>
<dbReference type="AlphaFoldDB" id="A0A4U6D140"/>
<keyword evidence="1" id="KW-0812">Transmembrane</keyword>
<evidence type="ECO:0000313" key="2">
    <source>
        <dbReference type="EMBL" id="TKT90822.1"/>
    </source>
</evidence>
<dbReference type="RefSeq" id="WP_137341365.1">
    <property type="nucleotide sequence ID" value="NZ_BSQH01000003.1"/>
</dbReference>
<gene>
    <name evidence="2" type="ORF">FDK13_17805</name>
</gene>
<name>A0A4U6D140_9BACT</name>
<feature type="transmembrane region" description="Helical" evidence="1">
    <location>
        <begin position="70"/>
        <end position="88"/>
    </location>
</feature>
<sequence>MEHHRNNFKNALAKLPSFQPADFIWTEIDRKLNEEPLQNALKSLPTQEPADFIWDNIENKISGTYKNNSAWWYAAAMILTISFTGFLYNTHKTDSKISYSQEVIDTRLQTKTEPVTDQEYEKLVSYCEAETVVCNDKNFKRLKQEYETLRSATQELQKAMGNYNTEPELTRQFSIVEQEKAEVLNEMAKMI</sequence>
<accession>A0A4U6D140</accession>